<reference evidence="1 2" key="1">
    <citation type="journal article" date="2019" name="Nat. Ecol. Evol.">
        <title>Megaphylogeny resolves global patterns of mushroom evolution.</title>
        <authorList>
            <person name="Varga T."/>
            <person name="Krizsan K."/>
            <person name="Foldi C."/>
            <person name="Dima B."/>
            <person name="Sanchez-Garcia M."/>
            <person name="Sanchez-Ramirez S."/>
            <person name="Szollosi G.J."/>
            <person name="Szarkandi J.G."/>
            <person name="Papp V."/>
            <person name="Albert L."/>
            <person name="Andreopoulos W."/>
            <person name="Angelini C."/>
            <person name="Antonin V."/>
            <person name="Barry K.W."/>
            <person name="Bougher N.L."/>
            <person name="Buchanan P."/>
            <person name="Buyck B."/>
            <person name="Bense V."/>
            <person name="Catcheside P."/>
            <person name="Chovatia M."/>
            <person name="Cooper J."/>
            <person name="Damon W."/>
            <person name="Desjardin D."/>
            <person name="Finy P."/>
            <person name="Geml J."/>
            <person name="Haridas S."/>
            <person name="Hughes K."/>
            <person name="Justo A."/>
            <person name="Karasinski D."/>
            <person name="Kautmanova I."/>
            <person name="Kiss B."/>
            <person name="Kocsube S."/>
            <person name="Kotiranta H."/>
            <person name="LaButti K.M."/>
            <person name="Lechner B.E."/>
            <person name="Liimatainen K."/>
            <person name="Lipzen A."/>
            <person name="Lukacs Z."/>
            <person name="Mihaltcheva S."/>
            <person name="Morgado L.N."/>
            <person name="Niskanen T."/>
            <person name="Noordeloos M.E."/>
            <person name="Ohm R.A."/>
            <person name="Ortiz-Santana B."/>
            <person name="Ovrebo C."/>
            <person name="Racz N."/>
            <person name="Riley R."/>
            <person name="Savchenko A."/>
            <person name="Shiryaev A."/>
            <person name="Soop K."/>
            <person name="Spirin V."/>
            <person name="Szebenyi C."/>
            <person name="Tomsovsky M."/>
            <person name="Tulloss R.E."/>
            <person name="Uehling J."/>
            <person name="Grigoriev I.V."/>
            <person name="Vagvolgyi C."/>
            <person name="Papp T."/>
            <person name="Martin F.M."/>
            <person name="Miettinen O."/>
            <person name="Hibbett D.S."/>
            <person name="Nagy L.G."/>
        </authorList>
    </citation>
    <scope>NUCLEOTIDE SEQUENCE [LARGE SCALE GENOMIC DNA]</scope>
    <source>
        <strain evidence="1 2">CBS 121175</strain>
    </source>
</reference>
<dbReference type="EMBL" id="ML210544">
    <property type="protein sequence ID" value="TFK17243.1"/>
    <property type="molecule type" value="Genomic_DNA"/>
</dbReference>
<keyword evidence="2" id="KW-1185">Reference proteome</keyword>
<dbReference type="Proteomes" id="UP000307440">
    <property type="component" value="Unassembled WGS sequence"/>
</dbReference>
<dbReference type="AlphaFoldDB" id="A0A5C3KC67"/>
<gene>
    <name evidence="1" type="ORF">FA15DRAFT_605488</name>
</gene>
<feature type="non-terminal residue" evidence="1">
    <location>
        <position position="1"/>
    </location>
</feature>
<sequence length="66" mass="7310">IPKENIFEPSKSLANTLNITPIGENESLHLAALQDLAKKHHALTDRVAALKAGQIFNKVYCGKLWK</sequence>
<proteinExistence type="predicted"/>
<accession>A0A5C3KC67</accession>
<protein>
    <submittedName>
        <fullName evidence="1">Uncharacterized protein</fullName>
    </submittedName>
</protein>
<evidence type="ECO:0000313" key="1">
    <source>
        <dbReference type="EMBL" id="TFK17243.1"/>
    </source>
</evidence>
<evidence type="ECO:0000313" key="2">
    <source>
        <dbReference type="Proteomes" id="UP000307440"/>
    </source>
</evidence>
<name>A0A5C3KC67_COPMA</name>
<organism evidence="1 2">
    <name type="scientific">Coprinopsis marcescibilis</name>
    <name type="common">Agaric fungus</name>
    <name type="synonym">Psathyrella marcescibilis</name>
    <dbReference type="NCBI Taxonomy" id="230819"/>
    <lineage>
        <taxon>Eukaryota</taxon>
        <taxon>Fungi</taxon>
        <taxon>Dikarya</taxon>
        <taxon>Basidiomycota</taxon>
        <taxon>Agaricomycotina</taxon>
        <taxon>Agaricomycetes</taxon>
        <taxon>Agaricomycetidae</taxon>
        <taxon>Agaricales</taxon>
        <taxon>Agaricineae</taxon>
        <taxon>Psathyrellaceae</taxon>
        <taxon>Coprinopsis</taxon>
    </lineage>
</organism>